<keyword evidence="1" id="KW-0732">Signal</keyword>
<evidence type="ECO:0000313" key="2">
    <source>
        <dbReference type="EMBL" id="MBT2135765.1"/>
    </source>
</evidence>
<dbReference type="EMBL" id="JAHFVK010000002">
    <property type="protein sequence ID" value="MBT2135765.1"/>
    <property type="molecule type" value="Genomic_DNA"/>
</dbReference>
<sequence>MTVLKMLKSRACALAAALAAFAALSSPAAAMRVSPMVVEMETRGTDAIARVEVQNINQGNLAFETRVFLMNIDENGNIVETPADDKFLIFPPQGVLPAGGRQVIRLQWVGEPDLAASEAYYVSVQQLPVSFEPNSTEGVAAQVQLLYNMRALVVVAPPGAKPNVSATSVHQLNYQPPAAPGTDALPPMQDGVEITLKNEGRRHAMMSNFGWRLEGLDTNGQQLRVDISPEELNQAVGTGYVPALGERTFRVPVPGFGQGPISLSFIQ</sequence>
<dbReference type="InterPro" id="IPR013783">
    <property type="entry name" value="Ig-like_fold"/>
</dbReference>
<evidence type="ECO:0000256" key="1">
    <source>
        <dbReference type="SAM" id="SignalP"/>
    </source>
</evidence>
<dbReference type="InterPro" id="IPR008962">
    <property type="entry name" value="PapD-like_sf"/>
</dbReference>
<dbReference type="PANTHER" id="PTHR30251:SF4">
    <property type="entry name" value="SLR1668 PROTEIN"/>
    <property type="match status" value="1"/>
</dbReference>
<accession>A0ABS5W974</accession>
<dbReference type="RefSeq" id="WP_214537436.1">
    <property type="nucleotide sequence ID" value="NZ_JAHFVK010000002.1"/>
</dbReference>
<proteinExistence type="predicted"/>
<dbReference type="InterPro" id="IPR050643">
    <property type="entry name" value="Periplasmic_pilus_chap"/>
</dbReference>
<dbReference type="Proteomes" id="UP000811255">
    <property type="component" value="Unassembled WGS sequence"/>
</dbReference>
<reference evidence="2 3" key="1">
    <citation type="submission" date="2021-05" db="EMBL/GenBank/DDBJ databases">
        <title>Croceibacterium sp. LX-88 genome sequence.</title>
        <authorList>
            <person name="Luo X."/>
        </authorList>
    </citation>
    <scope>NUCLEOTIDE SEQUENCE [LARGE SCALE GENOMIC DNA]</scope>
    <source>
        <strain evidence="2 3">LX-88</strain>
    </source>
</reference>
<gene>
    <name evidence="2" type="ORF">KK137_15610</name>
</gene>
<name>A0ABS5W974_9SPHN</name>
<dbReference type="PANTHER" id="PTHR30251">
    <property type="entry name" value="PILUS ASSEMBLY CHAPERONE"/>
    <property type="match status" value="1"/>
</dbReference>
<evidence type="ECO:0000313" key="3">
    <source>
        <dbReference type="Proteomes" id="UP000811255"/>
    </source>
</evidence>
<feature type="signal peptide" evidence="1">
    <location>
        <begin position="1"/>
        <end position="30"/>
    </location>
</feature>
<organism evidence="2 3">
    <name type="scientific">Croceibacterium selenioxidans</name>
    <dbReference type="NCBI Taxonomy" id="2838833"/>
    <lineage>
        <taxon>Bacteria</taxon>
        <taxon>Pseudomonadati</taxon>
        <taxon>Pseudomonadota</taxon>
        <taxon>Alphaproteobacteria</taxon>
        <taxon>Sphingomonadales</taxon>
        <taxon>Erythrobacteraceae</taxon>
        <taxon>Croceibacterium</taxon>
    </lineage>
</organism>
<comment type="caution">
    <text evidence="2">The sequence shown here is derived from an EMBL/GenBank/DDBJ whole genome shotgun (WGS) entry which is preliminary data.</text>
</comment>
<keyword evidence="3" id="KW-1185">Reference proteome</keyword>
<feature type="chain" id="PRO_5046189472" evidence="1">
    <location>
        <begin position="31"/>
        <end position="267"/>
    </location>
</feature>
<dbReference type="SUPFAM" id="SSF49354">
    <property type="entry name" value="PapD-like"/>
    <property type="match status" value="1"/>
</dbReference>
<dbReference type="Gene3D" id="2.60.40.10">
    <property type="entry name" value="Immunoglobulins"/>
    <property type="match status" value="1"/>
</dbReference>
<protein>
    <submittedName>
        <fullName evidence="2">Fimbria/pilus periplasmic chaperone</fullName>
    </submittedName>
</protein>